<proteinExistence type="inferred from homology"/>
<evidence type="ECO:0000256" key="5">
    <source>
        <dbReference type="ARBA" id="ARBA00022750"/>
    </source>
</evidence>
<dbReference type="GO" id="GO:0004190">
    <property type="term" value="F:aspartic-type endopeptidase activity"/>
    <property type="evidence" value="ECO:0007669"/>
    <property type="project" value="UniProtKB-UniRule"/>
</dbReference>
<evidence type="ECO:0000256" key="6">
    <source>
        <dbReference type="ARBA" id="ARBA00022801"/>
    </source>
</evidence>
<organism evidence="12 13">
    <name type="scientific">Oceanibaculum indicum</name>
    <dbReference type="NCBI Taxonomy" id="526216"/>
    <lineage>
        <taxon>Bacteria</taxon>
        <taxon>Pseudomonadati</taxon>
        <taxon>Pseudomonadota</taxon>
        <taxon>Alphaproteobacteria</taxon>
        <taxon>Rhodospirillales</taxon>
        <taxon>Oceanibaculaceae</taxon>
        <taxon>Oceanibaculum</taxon>
    </lineage>
</organism>
<dbReference type="PANTHER" id="PTHR33695">
    <property type="entry name" value="LIPOPROTEIN SIGNAL PEPTIDASE"/>
    <property type="match status" value="1"/>
</dbReference>
<evidence type="ECO:0000313" key="13">
    <source>
        <dbReference type="Proteomes" id="UP000277424"/>
    </source>
</evidence>
<feature type="transmembrane region" description="Helical" evidence="9">
    <location>
        <begin position="68"/>
        <end position="88"/>
    </location>
</feature>
<comment type="pathway">
    <text evidence="9">Protein modification; lipoprotein biosynthesis (signal peptide cleavage).</text>
</comment>
<comment type="caution">
    <text evidence="9">Lacks conserved residue(s) required for the propagation of feature annotation.</text>
</comment>
<dbReference type="UniPathway" id="UPA00665"/>
<keyword evidence="4 9" id="KW-0812">Transmembrane</keyword>
<dbReference type="PRINTS" id="PR00781">
    <property type="entry name" value="LIPOSIGPTASE"/>
</dbReference>
<sequence length="167" mass="18202">MSDSGASRTRLGLIIALLIFVADLATKEWMLSLIFDPPRRIVLTGFFNLTPVWNRGVSFGLFAGHQEWVPWILSAVAVVIAAGLFVWLRRARHSLLAVALGAVIGGALGNVIDRLRFGAVVDFLDFHISGYHWPAFNIADAAISLGVVMILYHELFLASGQASGEKE</sequence>
<dbReference type="HAMAP" id="MF_00161">
    <property type="entry name" value="LspA"/>
    <property type="match status" value="1"/>
</dbReference>
<dbReference type="GO" id="GO:0006508">
    <property type="term" value="P:proteolysis"/>
    <property type="evidence" value="ECO:0007669"/>
    <property type="project" value="UniProtKB-KW"/>
</dbReference>
<feature type="transmembrane region" description="Helical" evidence="9">
    <location>
        <begin position="95"/>
        <end position="112"/>
    </location>
</feature>
<feature type="active site" evidence="9">
    <location>
        <position position="122"/>
    </location>
</feature>
<comment type="function">
    <text evidence="9 10">This protein specifically catalyzes the removal of signal peptides from prolipoproteins.</text>
</comment>
<accession>A0A420WG41</accession>
<keyword evidence="3 9" id="KW-0645">Protease</keyword>
<protein>
    <recommendedName>
        <fullName evidence="9">Lipoprotein signal peptidase</fullName>
        <ecNumber evidence="9">3.4.23.36</ecNumber>
    </recommendedName>
    <alternativeName>
        <fullName evidence="9">Prolipoprotein signal peptidase</fullName>
    </alternativeName>
    <alternativeName>
        <fullName evidence="9">Signal peptidase II</fullName>
        <shortName evidence="9">SPase II</shortName>
    </alternativeName>
</protein>
<dbReference type="EMBL" id="RBIG01000002">
    <property type="protein sequence ID" value="RKQ69932.1"/>
    <property type="molecule type" value="Genomic_DNA"/>
</dbReference>
<dbReference type="RefSeq" id="WP_280524799.1">
    <property type="nucleotide sequence ID" value="NZ_RBIG01000002.1"/>
</dbReference>
<comment type="caution">
    <text evidence="12">The sequence shown here is derived from an EMBL/GenBank/DDBJ whole genome shotgun (WGS) entry which is preliminary data.</text>
</comment>
<evidence type="ECO:0000313" key="12">
    <source>
        <dbReference type="EMBL" id="RKQ69932.1"/>
    </source>
</evidence>
<dbReference type="NCBIfam" id="TIGR00077">
    <property type="entry name" value="lspA"/>
    <property type="match status" value="1"/>
</dbReference>
<keyword evidence="2 9" id="KW-1003">Cell membrane</keyword>
<comment type="subcellular location">
    <subcellularLocation>
        <location evidence="9">Cell membrane</location>
        <topology evidence="9">Multi-pass membrane protein</topology>
    </subcellularLocation>
</comment>
<dbReference type="GO" id="GO:0005886">
    <property type="term" value="C:plasma membrane"/>
    <property type="evidence" value="ECO:0007669"/>
    <property type="project" value="UniProtKB-SubCell"/>
</dbReference>
<dbReference type="AlphaFoldDB" id="A0A420WG41"/>
<evidence type="ECO:0000256" key="7">
    <source>
        <dbReference type="ARBA" id="ARBA00022989"/>
    </source>
</evidence>
<dbReference type="PANTHER" id="PTHR33695:SF1">
    <property type="entry name" value="LIPOPROTEIN SIGNAL PEPTIDASE"/>
    <property type="match status" value="1"/>
</dbReference>
<keyword evidence="5 9" id="KW-0064">Aspartyl protease</keyword>
<dbReference type="PROSITE" id="PS00855">
    <property type="entry name" value="SPASE_II"/>
    <property type="match status" value="1"/>
</dbReference>
<keyword evidence="7 9" id="KW-1133">Transmembrane helix</keyword>
<dbReference type="Pfam" id="PF01252">
    <property type="entry name" value="Peptidase_A8"/>
    <property type="match status" value="1"/>
</dbReference>
<name>A0A420WG41_9PROT</name>
<evidence type="ECO:0000256" key="8">
    <source>
        <dbReference type="ARBA" id="ARBA00023136"/>
    </source>
</evidence>
<comment type="catalytic activity">
    <reaction evidence="9 10">
        <text>Release of signal peptides from bacterial membrane prolipoproteins. Hydrolyzes -Xaa-Yaa-Zaa-|-(S,diacylglyceryl)Cys-, in which Xaa is hydrophobic (preferably Leu), and Yaa (Ala or Ser) and Zaa (Gly or Ala) have small, neutral side chains.</text>
        <dbReference type="EC" id="3.4.23.36"/>
    </reaction>
</comment>
<evidence type="ECO:0000256" key="4">
    <source>
        <dbReference type="ARBA" id="ARBA00022692"/>
    </source>
</evidence>
<evidence type="ECO:0000256" key="1">
    <source>
        <dbReference type="ARBA" id="ARBA00006139"/>
    </source>
</evidence>
<evidence type="ECO:0000256" key="2">
    <source>
        <dbReference type="ARBA" id="ARBA00022475"/>
    </source>
</evidence>
<feature type="active site" evidence="9">
    <location>
        <position position="140"/>
    </location>
</feature>
<feature type="transmembrane region" description="Helical" evidence="9">
    <location>
        <begin position="132"/>
        <end position="152"/>
    </location>
</feature>
<evidence type="ECO:0000256" key="9">
    <source>
        <dbReference type="HAMAP-Rule" id="MF_00161"/>
    </source>
</evidence>
<evidence type="ECO:0000256" key="10">
    <source>
        <dbReference type="RuleBase" id="RU000594"/>
    </source>
</evidence>
<evidence type="ECO:0000256" key="3">
    <source>
        <dbReference type="ARBA" id="ARBA00022670"/>
    </source>
</evidence>
<comment type="similarity">
    <text evidence="1 9 11">Belongs to the peptidase A8 family.</text>
</comment>
<dbReference type="InterPro" id="IPR001872">
    <property type="entry name" value="Peptidase_A8"/>
</dbReference>
<gene>
    <name evidence="9" type="primary">lspA</name>
    <name evidence="12" type="ORF">BCL74_1866</name>
</gene>
<dbReference type="EC" id="3.4.23.36" evidence="9"/>
<keyword evidence="8 9" id="KW-0472">Membrane</keyword>
<reference evidence="12 13" key="1">
    <citation type="submission" date="2018-10" db="EMBL/GenBank/DDBJ databases">
        <title>Comparative analysis of microorganisms from saline springs in Andes Mountain Range, Colombia.</title>
        <authorList>
            <person name="Rubin E."/>
        </authorList>
    </citation>
    <scope>NUCLEOTIDE SEQUENCE [LARGE SCALE GENOMIC DNA]</scope>
    <source>
        <strain evidence="12 13">USBA 36</strain>
    </source>
</reference>
<evidence type="ECO:0000256" key="11">
    <source>
        <dbReference type="RuleBase" id="RU004181"/>
    </source>
</evidence>
<keyword evidence="6 9" id="KW-0378">Hydrolase</keyword>
<dbReference type="Proteomes" id="UP000277424">
    <property type="component" value="Unassembled WGS sequence"/>
</dbReference>